<reference evidence="2" key="1">
    <citation type="submission" date="2022-08" db="EMBL/GenBank/DDBJ databases">
        <authorList>
            <consortium name="DOE Joint Genome Institute"/>
            <person name="Min B."/>
            <person name="Riley R."/>
            <person name="Sierra-Patev S."/>
            <person name="Naranjo-Ortiz M."/>
            <person name="Looney B."/>
            <person name="Konkel Z."/>
            <person name="Slot J.C."/>
            <person name="Sakamoto Y."/>
            <person name="Steenwyk J.L."/>
            <person name="Rokas A."/>
            <person name="Carro J."/>
            <person name="Camarero S."/>
            <person name="Ferreira P."/>
            <person name="Molpeceres G."/>
            <person name="Ruiz-Duenas F.J."/>
            <person name="Serrano A."/>
            <person name="Henrissat B."/>
            <person name="Drula E."/>
            <person name="Hughes K.W."/>
            <person name="Mata J.L."/>
            <person name="Ishikawa N.K."/>
            <person name="Vargas-Isla R."/>
            <person name="Ushijima S."/>
            <person name="Smith C.A."/>
            <person name="Ahrendt S."/>
            <person name="Andreopoulos W."/>
            <person name="He G."/>
            <person name="Labutti K."/>
            <person name="Lipzen A."/>
            <person name="Ng V."/>
            <person name="Sandor L."/>
            <person name="Barry K."/>
            <person name="Martinez A.T."/>
            <person name="Xiao Y."/>
            <person name="Gibbons J.G."/>
            <person name="Terashima K."/>
            <person name="Hibbett D.S."/>
            <person name="Grigoriev I.V."/>
        </authorList>
    </citation>
    <scope>NUCLEOTIDE SEQUENCE</scope>
    <source>
        <strain evidence="2">TFB10827</strain>
    </source>
</reference>
<gene>
    <name evidence="2" type="ORF">F5050DRAFT_1812864</name>
</gene>
<feature type="compositionally biased region" description="Basic and acidic residues" evidence="1">
    <location>
        <begin position="248"/>
        <end position="262"/>
    </location>
</feature>
<sequence>MLTATKGRQYNLWTRCASDSAVNIGESFTPDSTNTPPLARPTSHETPAVSPGRVSLTISGHVLADPQGHASGTTAIPLFSEVVSGCQSSDSVAPQSEVPLLAERLAGTDNGDGGLDTGGPWITVCYGRNGRCSATENNAMNVSSTQEANDNLSSTSILTNEQENLVNIAISQMSDEDIMRIRTRTAKVCISEDDNASSISQDMVEPKDKGKAIDPRNWGNVEINESEMDPEIQKAILTEYNDAWDAKRINKSTPERSKEMYRPIHQTTSVEKTNDIEAP</sequence>
<dbReference type="Proteomes" id="UP001163828">
    <property type="component" value="Unassembled WGS sequence"/>
</dbReference>
<protein>
    <submittedName>
        <fullName evidence="2">Uncharacterized protein</fullName>
    </submittedName>
</protein>
<organism evidence="2 3">
    <name type="scientific">Lentinula boryana</name>
    <dbReference type="NCBI Taxonomy" id="40481"/>
    <lineage>
        <taxon>Eukaryota</taxon>
        <taxon>Fungi</taxon>
        <taxon>Dikarya</taxon>
        <taxon>Basidiomycota</taxon>
        <taxon>Agaricomycotina</taxon>
        <taxon>Agaricomycetes</taxon>
        <taxon>Agaricomycetidae</taxon>
        <taxon>Agaricales</taxon>
        <taxon>Marasmiineae</taxon>
        <taxon>Omphalotaceae</taxon>
        <taxon>Lentinula</taxon>
    </lineage>
</organism>
<proteinExistence type="predicted"/>
<evidence type="ECO:0000313" key="3">
    <source>
        <dbReference type="Proteomes" id="UP001163828"/>
    </source>
</evidence>
<evidence type="ECO:0000256" key="1">
    <source>
        <dbReference type="SAM" id="MobiDB-lite"/>
    </source>
</evidence>
<accession>A0ABQ8PXK2</accession>
<feature type="region of interest" description="Disordered" evidence="1">
    <location>
        <begin position="25"/>
        <end position="49"/>
    </location>
</feature>
<dbReference type="EMBL" id="MU791136">
    <property type="protein sequence ID" value="KAJ3991161.1"/>
    <property type="molecule type" value="Genomic_DNA"/>
</dbReference>
<feature type="region of interest" description="Disordered" evidence="1">
    <location>
        <begin position="248"/>
        <end position="279"/>
    </location>
</feature>
<name>A0ABQ8PXK2_9AGAR</name>
<comment type="caution">
    <text evidence="2">The sequence shown here is derived from an EMBL/GenBank/DDBJ whole genome shotgun (WGS) entry which is preliminary data.</text>
</comment>
<keyword evidence="3" id="KW-1185">Reference proteome</keyword>
<evidence type="ECO:0000313" key="2">
    <source>
        <dbReference type="EMBL" id="KAJ3991161.1"/>
    </source>
</evidence>